<dbReference type="InterPro" id="IPR038731">
    <property type="entry name" value="RgtA/B/C-like"/>
</dbReference>
<feature type="domain" description="Glycosyltransferase RgtA/B/C/D-like" evidence="9">
    <location>
        <begin position="51"/>
        <end position="207"/>
    </location>
</feature>
<gene>
    <name evidence="10" type="ORF">ABID46_001294</name>
</gene>
<feature type="transmembrane region" description="Helical" evidence="8">
    <location>
        <begin position="289"/>
        <end position="308"/>
    </location>
</feature>
<feature type="transmembrane region" description="Helical" evidence="8">
    <location>
        <begin position="118"/>
        <end position="136"/>
    </location>
</feature>
<sequence length="505" mass="58729">MDRQTKLIVFLFCIIKLVLHLVADYNSGFQGDELLHIETGNHLAFGYMEFPPLIGWIAFIQNLFQSQSVFIHHIFPHIATILIFIFVSKTVVALGGKSKAVFLVLLCLLPVMGRSQQLFQPVVFSQLFWIMGFYYLTKYAKFLDKKYLWCLTITVALGFLTKYDAVFFIFGLSALLFFRQTREALIKHKFWWNIIAFIMIVSPNILWQYSNDFPVLKMFSRLYETQLDKISTVKVLSGLIMSLNPLTLLISIPAVIALFHKNFKPYRILSLSIVLSVLFLAFSKGKGYYFYPIVLTVLPFGGVFWENIILKKRKWIIYPVSLLLIVSGLFLLPFSLPITSLESYLNNEYQYEKKEVKGGQYAIKEERYSKTKWEETLSELKTVYNSLPKNEQKNCLIWGKHYGQAGAITLLGKNYGLPETFSLHGSFYLWLPNGNIPETIIAIRYSDENGSDFFEPYFEEVKPIKSIYNPYADEEEQVRQTIFICHKPKQDFDTLKRIFADRIFE</sequence>
<feature type="transmembrane region" description="Helical" evidence="8">
    <location>
        <begin position="190"/>
        <end position="209"/>
    </location>
</feature>
<keyword evidence="5 8" id="KW-0812">Transmembrane</keyword>
<keyword evidence="6 8" id="KW-1133">Transmembrane helix</keyword>
<keyword evidence="3" id="KW-0328">Glycosyltransferase</keyword>
<comment type="subcellular location">
    <subcellularLocation>
        <location evidence="1">Cell membrane</location>
        <topology evidence="1">Multi-pass membrane protein</topology>
    </subcellularLocation>
</comment>
<feature type="transmembrane region" description="Helical" evidence="8">
    <location>
        <begin position="315"/>
        <end position="336"/>
    </location>
</feature>
<evidence type="ECO:0000256" key="2">
    <source>
        <dbReference type="ARBA" id="ARBA00022475"/>
    </source>
</evidence>
<dbReference type="Proteomes" id="UP001549146">
    <property type="component" value="Unassembled WGS sequence"/>
</dbReference>
<evidence type="ECO:0000256" key="1">
    <source>
        <dbReference type="ARBA" id="ARBA00004651"/>
    </source>
</evidence>
<name>A0ABV2LT34_9FLAO</name>
<evidence type="ECO:0000313" key="10">
    <source>
        <dbReference type="EMBL" id="MET3731720.1"/>
    </source>
</evidence>
<feature type="transmembrane region" description="Helical" evidence="8">
    <location>
        <begin position="93"/>
        <end position="111"/>
    </location>
</feature>
<proteinExistence type="predicted"/>
<keyword evidence="7 8" id="KW-0472">Membrane</keyword>
<dbReference type="EMBL" id="JBEPMO010000005">
    <property type="protein sequence ID" value="MET3731720.1"/>
    <property type="molecule type" value="Genomic_DNA"/>
</dbReference>
<keyword evidence="11" id="KW-1185">Reference proteome</keyword>
<reference evidence="10 11" key="1">
    <citation type="submission" date="2024-06" db="EMBL/GenBank/DDBJ databases">
        <title>Genomic Encyclopedia of Type Strains, Phase IV (KMG-IV): sequencing the most valuable type-strain genomes for metagenomic binning, comparative biology and taxonomic classification.</title>
        <authorList>
            <person name="Goeker M."/>
        </authorList>
    </citation>
    <scope>NUCLEOTIDE SEQUENCE [LARGE SCALE GENOMIC DNA]</scope>
    <source>
        <strain evidence="10 11">DSM 29388</strain>
    </source>
</reference>
<evidence type="ECO:0000256" key="7">
    <source>
        <dbReference type="ARBA" id="ARBA00023136"/>
    </source>
</evidence>
<organism evidence="10 11">
    <name type="scientific">Moheibacter stercoris</name>
    <dbReference type="NCBI Taxonomy" id="1628251"/>
    <lineage>
        <taxon>Bacteria</taxon>
        <taxon>Pseudomonadati</taxon>
        <taxon>Bacteroidota</taxon>
        <taxon>Flavobacteriia</taxon>
        <taxon>Flavobacteriales</taxon>
        <taxon>Weeksellaceae</taxon>
        <taxon>Moheibacter</taxon>
    </lineage>
</organism>
<evidence type="ECO:0000256" key="8">
    <source>
        <dbReference type="SAM" id="Phobius"/>
    </source>
</evidence>
<dbReference type="PANTHER" id="PTHR33908">
    <property type="entry name" value="MANNOSYLTRANSFERASE YKCB-RELATED"/>
    <property type="match status" value="1"/>
</dbReference>
<accession>A0ABV2LT34</accession>
<feature type="transmembrane region" description="Helical" evidence="8">
    <location>
        <begin position="266"/>
        <end position="283"/>
    </location>
</feature>
<evidence type="ECO:0000256" key="5">
    <source>
        <dbReference type="ARBA" id="ARBA00022692"/>
    </source>
</evidence>
<evidence type="ECO:0000256" key="6">
    <source>
        <dbReference type="ARBA" id="ARBA00022989"/>
    </source>
</evidence>
<protein>
    <recommendedName>
        <fullName evidence="9">Glycosyltransferase RgtA/B/C/D-like domain-containing protein</fullName>
    </recommendedName>
</protein>
<feature type="transmembrane region" description="Helical" evidence="8">
    <location>
        <begin position="235"/>
        <end position="259"/>
    </location>
</feature>
<dbReference type="RefSeq" id="WP_354508246.1">
    <property type="nucleotide sequence ID" value="NZ_JBEPMO010000005.1"/>
</dbReference>
<evidence type="ECO:0000313" key="11">
    <source>
        <dbReference type="Proteomes" id="UP001549146"/>
    </source>
</evidence>
<keyword evidence="4" id="KW-0808">Transferase</keyword>
<evidence type="ECO:0000256" key="4">
    <source>
        <dbReference type="ARBA" id="ARBA00022679"/>
    </source>
</evidence>
<feature type="transmembrane region" description="Helical" evidence="8">
    <location>
        <begin position="43"/>
        <end position="64"/>
    </location>
</feature>
<feature type="transmembrane region" description="Helical" evidence="8">
    <location>
        <begin position="156"/>
        <end position="178"/>
    </location>
</feature>
<evidence type="ECO:0000256" key="3">
    <source>
        <dbReference type="ARBA" id="ARBA00022676"/>
    </source>
</evidence>
<evidence type="ECO:0000259" key="9">
    <source>
        <dbReference type="Pfam" id="PF13231"/>
    </source>
</evidence>
<keyword evidence="2" id="KW-1003">Cell membrane</keyword>
<dbReference type="PANTHER" id="PTHR33908:SF11">
    <property type="entry name" value="MEMBRANE PROTEIN"/>
    <property type="match status" value="1"/>
</dbReference>
<comment type="caution">
    <text evidence="10">The sequence shown here is derived from an EMBL/GenBank/DDBJ whole genome shotgun (WGS) entry which is preliminary data.</text>
</comment>
<feature type="transmembrane region" description="Helical" evidence="8">
    <location>
        <begin position="69"/>
        <end position="87"/>
    </location>
</feature>
<dbReference type="InterPro" id="IPR050297">
    <property type="entry name" value="LipidA_mod_glycosyltrf_83"/>
</dbReference>
<feature type="transmembrane region" description="Helical" evidence="8">
    <location>
        <begin position="7"/>
        <end position="23"/>
    </location>
</feature>
<dbReference type="Pfam" id="PF13231">
    <property type="entry name" value="PMT_2"/>
    <property type="match status" value="1"/>
</dbReference>